<proteinExistence type="predicted"/>
<feature type="transmembrane region" description="Helical" evidence="5">
    <location>
        <begin position="122"/>
        <end position="143"/>
    </location>
</feature>
<keyword evidence="3 5" id="KW-1133">Transmembrane helix</keyword>
<protein>
    <recommendedName>
        <fullName evidence="10">Sodium-independent sulfate anion transporter</fullName>
    </recommendedName>
</protein>
<dbReference type="InterPro" id="IPR001902">
    <property type="entry name" value="SLC26A/SulP_fam"/>
</dbReference>
<feature type="transmembrane region" description="Helical" evidence="5">
    <location>
        <begin position="378"/>
        <end position="400"/>
    </location>
</feature>
<comment type="caution">
    <text evidence="8">The sequence shown here is derived from an EMBL/GenBank/DDBJ whole genome shotgun (WGS) entry which is preliminary data.</text>
</comment>
<organism evidence="8 9">
    <name type="scientific">Cryptolaemus montrouzieri</name>
    <dbReference type="NCBI Taxonomy" id="559131"/>
    <lineage>
        <taxon>Eukaryota</taxon>
        <taxon>Metazoa</taxon>
        <taxon>Ecdysozoa</taxon>
        <taxon>Arthropoda</taxon>
        <taxon>Hexapoda</taxon>
        <taxon>Insecta</taxon>
        <taxon>Pterygota</taxon>
        <taxon>Neoptera</taxon>
        <taxon>Endopterygota</taxon>
        <taxon>Coleoptera</taxon>
        <taxon>Polyphaga</taxon>
        <taxon>Cucujiformia</taxon>
        <taxon>Coccinelloidea</taxon>
        <taxon>Coccinellidae</taxon>
        <taxon>Scymninae</taxon>
        <taxon>Scymnini</taxon>
        <taxon>Cryptolaemus</taxon>
    </lineage>
</organism>
<dbReference type="Pfam" id="PF00916">
    <property type="entry name" value="Sulfate_transp"/>
    <property type="match status" value="1"/>
</dbReference>
<evidence type="ECO:0000256" key="1">
    <source>
        <dbReference type="ARBA" id="ARBA00004141"/>
    </source>
</evidence>
<dbReference type="Proteomes" id="UP001516400">
    <property type="component" value="Unassembled WGS sequence"/>
</dbReference>
<feature type="transmembrane region" description="Helical" evidence="5">
    <location>
        <begin position="412"/>
        <end position="429"/>
    </location>
</feature>
<keyword evidence="9" id="KW-1185">Reference proteome</keyword>
<dbReference type="CDD" id="cd07042">
    <property type="entry name" value="STAS_SulP_like_sulfate_transporter"/>
    <property type="match status" value="1"/>
</dbReference>
<feature type="transmembrane region" description="Helical" evidence="5">
    <location>
        <begin position="491"/>
        <end position="518"/>
    </location>
</feature>
<feature type="transmembrane region" description="Helical" evidence="5">
    <location>
        <begin position="188"/>
        <end position="213"/>
    </location>
</feature>
<feature type="transmembrane region" description="Helical" evidence="5">
    <location>
        <begin position="219"/>
        <end position="237"/>
    </location>
</feature>
<feature type="domain" description="SLC26A/SulP transporter" evidence="6">
    <location>
        <begin position="121"/>
        <end position="447"/>
    </location>
</feature>
<keyword evidence="4 5" id="KW-0472">Membrane</keyword>
<dbReference type="Gene3D" id="3.30.750.24">
    <property type="entry name" value="STAS domain"/>
    <property type="match status" value="1"/>
</dbReference>
<evidence type="ECO:0000259" key="6">
    <source>
        <dbReference type="Pfam" id="PF00916"/>
    </source>
</evidence>
<dbReference type="InterPro" id="IPR036513">
    <property type="entry name" value="STAS_dom_sf"/>
</dbReference>
<evidence type="ECO:0008006" key="10">
    <source>
        <dbReference type="Google" id="ProtNLM"/>
    </source>
</evidence>
<dbReference type="InterPro" id="IPR011547">
    <property type="entry name" value="SLC26A/SulP_dom"/>
</dbReference>
<gene>
    <name evidence="8" type="ORF">HHI36_015252</name>
</gene>
<dbReference type="PANTHER" id="PTHR11814">
    <property type="entry name" value="SULFATE TRANSPORTER"/>
    <property type="match status" value="1"/>
</dbReference>
<feature type="transmembrane region" description="Helical" evidence="5">
    <location>
        <begin position="149"/>
        <end position="167"/>
    </location>
</feature>
<evidence type="ECO:0000259" key="7">
    <source>
        <dbReference type="Pfam" id="PF01740"/>
    </source>
</evidence>
<reference evidence="8 9" key="1">
    <citation type="journal article" date="2021" name="BMC Biol.">
        <title>Horizontally acquired antibacterial genes associated with adaptive radiation of ladybird beetles.</title>
        <authorList>
            <person name="Li H.S."/>
            <person name="Tang X.F."/>
            <person name="Huang Y.H."/>
            <person name="Xu Z.Y."/>
            <person name="Chen M.L."/>
            <person name="Du X.Y."/>
            <person name="Qiu B.Y."/>
            <person name="Chen P.T."/>
            <person name="Zhang W."/>
            <person name="Slipinski A."/>
            <person name="Escalona H.E."/>
            <person name="Waterhouse R.M."/>
            <person name="Zwick A."/>
            <person name="Pang H."/>
        </authorList>
    </citation>
    <scope>NUCLEOTIDE SEQUENCE [LARGE SCALE GENOMIC DNA]</scope>
    <source>
        <strain evidence="8">SYSU2018</strain>
    </source>
</reference>
<feature type="transmembrane region" description="Helical" evidence="5">
    <location>
        <begin position="311"/>
        <end position="334"/>
    </location>
</feature>
<keyword evidence="2 5" id="KW-0812">Transmembrane</keyword>
<evidence type="ECO:0000313" key="9">
    <source>
        <dbReference type="Proteomes" id="UP001516400"/>
    </source>
</evidence>
<evidence type="ECO:0000256" key="4">
    <source>
        <dbReference type="ARBA" id="ARBA00023136"/>
    </source>
</evidence>
<dbReference type="SUPFAM" id="SSF52091">
    <property type="entry name" value="SpoIIaa-like"/>
    <property type="match status" value="1"/>
</dbReference>
<evidence type="ECO:0000313" key="8">
    <source>
        <dbReference type="EMBL" id="KAL3273824.1"/>
    </source>
</evidence>
<dbReference type="Pfam" id="PF01740">
    <property type="entry name" value="STAS"/>
    <property type="match status" value="1"/>
</dbReference>
<feature type="transmembrane region" description="Helical" evidence="5">
    <location>
        <begin position="449"/>
        <end position="470"/>
    </location>
</feature>
<dbReference type="GO" id="GO:0016020">
    <property type="term" value="C:membrane"/>
    <property type="evidence" value="ECO:0007669"/>
    <property type="project" value="UniProtKB-SubCell"/>
</dbReference>
<evidence type="ECO:0000256" key="5">
    <source>
        <dbReference type="SAM" id="Phobius"/>
    </source>
</evidence>
<dbReference type="EMBL" id="JABFTP020000062">
    <property type="protein sequence ID" value="KAL3273824.1"/>
    <property type="molecule type" value="Genomic_DNA"/>
</dbReference>
<dbReference type="InterPro" id="IPR002645">
    <property type="entry name" value="STAS_dom"/>
</dbReference>
<feature type="domain" description="STAS" evidence="7">
    <location>
        <begin position="539"/>
        <end position="633"/>
    </location>
</feature>
<sequence>MTKFKLNGDSNIGSQVTLTSFMVGGMDDAGQVNLGYEASEEYTKDKNVCIGCQKKNTGNSAILNLPDETFLTRRGPYRSKPKFKEWLTDKAKNGCTKKVLCKRVPILAWLPTYSLDTAVCDLVAGITVGLTVIPQAIAYANIAGLPPQIGLYSSFMACFVYAIFGSCKDSPIGPTAISGLLTRENIHGLGAPAATILCFLSGCVVFLMGIFQFGFLIDFISGPVSVGFTSAAAIIIATTQMKDILGLPYPGGDFVVVWEQIIQHISEASFYDTALGVTTILVLLSLRSIKNIQFGSSENEKKPMHVFLNKLIWLISTARNIILVCVTAGLAYYFDVNGSQPFRLTGYIKPGLPEVKPPSFEVNMGNKTQSFIEVTSTLGSGLLVVPLLTILENIALAKVFSEGKAIDATQEMLALGVCNIASSFVQSMPVSGALSRGAVNNASGFLTPWFSYIPKASLAGVIIAAVVFMVELQVVKPMWKTKKSDLIPAAATFLGCLLLRLEVGIVLGISINVIFLLYQSARPSVHVEKLTTSLGCDYLLITPDRSLAFPSVEYVRSIVSKAGIKQGSSSTPVVIDAKHIQAADFTAAKGIKSLIDDFHKRSQPIFFFNLKPSVSSIFQGVGPKEFVHCNTYEELNRLLQLHCKNGICKTKNESSHEIIDLNL</sequence>
<name>A0ABD2N5I0_9CUCU</name>
<dbReference type="AlphaFoldDB" id="A0ABD2N5I0"/>
<comment type="subcellular location">
    <subcellularLocation>
        <location evidence="1">Membrane</location>
        <topology evidence="1">Multi-pass membrane protein</topology>
    </subcellularLocation>
</comment>
<accession>A0ABD2N5I0</accession>
<evidence type="ECO:0000256" key="2">
    <source>
        <dbReference type="ARBA" id="ARBA00022692"/>
    </source>
</evidence>
<evidence type="ECO:0000256" key="3">
    <source>
        <dbReference type="ARBA" id="ARBA00022989"/>
    </source>
</evidence>